<organism evidence="2 3">
    <name type="scientific">Chlamydia ibidis 10-1398/6</name>
    <dbReference type="NCBI Taxonomy" id="1046581"/>
    <lineage>
        <taxon>Bacteria</taxon>
        <taxon>Pseudomonadati</taxon>
        <taxon>Chlamydiota</taxon>
        <taxon>Chlamydiia</taxon>
        <taxon>Chlamydiales</taxon>
        <taxon>Chlamydiaceae</taxon>
        <taxon>Chlamydia/Chlamydophila group</taxon>
        <taxon>Chlamydia</taxon>
    </lineage>
</organism>
<protein>
    <submittedName>
        <fullName evidence="2">HAD super, subIIIB family protein</fullName>
    </submittedName>
</protein>
<sequence length="264" mass="30622">MFGFWLFICFLWFPSCLLSTESFRKVEVKSIHEVAGDILFDTTNFWLILDIDDTLLEGAEALTHSMWMTKTIEGFQQLGFSEQESWETTYPYWLEFQEKGSVKPIEPAMKLLIEKIQEKGQPCFAYTERRKETQAITLKQLASVQIQFKPNLNLPDQLPTSILFASGILFGNEIHKGRGLSLFLDALTIHPEKIIYVDNDYYNVVRVGELCKSRNISFFGIVYRAQKFFPPIYLSEIAKIQYTYSKKLLSNEAAALLLRHQMIE</sequence>
<proteinExistence type="predicted"/>
<accession>A0ABN0MYL3</accession>
<evidence type="ECO:0000313" key="3">
    <source>
        <dbReference type="Proteomes" id="UP000016064"/>
    </source>
</evidence>
<evidence type="ECO:0000256" key="1">
    <source>
        <dbReference type="ARBA" id="ARBA00022729"/>
    </source>
</evidence>
<dbReference type="RefSeq" id="WP_020370435.1">
    <property type="nucleotide sequence ID" value="NZ_APJW01000003.1"/>
</dbReference>
<dbReference type="EMBL" id="APJW01000003">
    <property type="protein sequence ID" value="EQM62405.1"/>
    <property type="molecule type" value="Genomic_DNA"/>
</dbReference>
<dbReference type="InterPro" id="IPR022565">
    <property type="entry name" value="DUF2608"/>
</dbReference>
<dbReference type="Gene3D" id="3.40.50.1000">
    <property type="entry name" value="HAD superfamily/HAD-like"/>
    <property type="match status" value="1"/>
</dbReference>
<keyword evidence="3" id="KW-1185">Reference proteome</keyword>
<evidence type="ECO:0000313" key="2">
    <source>
        <dbReference type="EMBL" id="EQM62405.1"/>
    </source>
</evidence>
<name>A0ABN0MYL3_9CHLA</name>
<reference evidence="2 3" key="1">
    <citation type="submission" date="2013-07" db="EMBL/GenBank/DDBJ databases">
        <title>Isolation of a new Chlamydia species from the feral Sacred Ibis (Threskiornis aethiopicus): Chlamydia ibidis.</title>
        <authorList>
            <person name="Vorimore F."/>
            <person name="Hsia R.-C."/>
            <person name="Huot-Creasy H."/>
            <person name="Bastian S."/>
            <person name="Deruyter L."/>
            <person name="Passet A."/>
            <person name="Sachse K."/>
            <person name="Bavoil P."/>
            <person name="Myers G."/>
            <person name="Laroucau K."/>
        </authorList>
    </citation>
    <scope>NUCLEOTIDE SEQUENCE [LARGE SCALE GENOMIC DNA]</scope>
    <source>
        <strain evidence="2 3">10-1398/6</strain>
    </source>
</reference>
<comment type="caution">
    <text evidence="2">The sequence shown here is derived from an EMBL/GenBank/DDBJ whole genome shotgun (WGS) entry which is preliminary data.</text>
</comment>
<dbReference type="Proteomes" id="UP000016064">
    <property type="component" value="Unassembled WGS sequence"/>
</dbReference>
<gene>
    <name evidence="2" type="ORF">H359_0817</name>
</gene>
<keyword evidence="1" id="KW-0732">Signal</keyword>
<dbReference type="SUPFAM" id="SSF56784">
    <property type="entry name" value="HAD-like"/>
    <property type="match status" value="1"/>
</dbReference>
<dbReference type="InterPro" id="IPR023214">
    <property type="entry name" value="HAD_sf"/>
</dbReference>
<dbReference type="Pfam" id="PF11019">
    <property type="entry name" value="DUF2608"/>
    <property type="match status" value="1"/>
</dbReference>
<dbReference type="InterPro" id="IPR036412">
    <property type="entry name" value="HAD-like_sf"/>
</dbReference>